<keyword evidence="2" id="KW-1185">Reference proteome</keyword>
<dbReference type="EMBL" id="CP030032">
    <property type="protein sequence ID" value="AWV89515.1"/>
    <property type="molecule type" value="Genomic_DNA"/>
</dbReference>
<evidence type="ECO:0000313" key="1">
    <source>
        <dbReference type="EMBL" id="AWV89515.1"/>
    </source>
</evidence>
<dbReference type="OrthoDB" id="5486827at2"/>
<dbReference type="Proteomes" id="UP000249799">
    <property type="component" value="Chromosome"/>
</dbReference>
<reference evidence="1 2" key="1">
    <citation type="submission" date="2018-06" db="EMBL/GenBank/DDBJ databases">
        <title>Lujinxingia sediminis gen. nov. sp. nov., a new facultative anaerobic member of the class Deltaproteobacteria, and proposal of Lujinxingaceae fam. nov.</title>
        <authorList>
            <person name="Guo L.-Y."/>
            <person name="Li C.-M."/>
            <person name="Wang S."/>
            <person name="Du Z.-J."/>
        </authorList>
    </citation>
    <scope>NUCLEOTIDE SEQUENCE [LARGE SCALE GENOMIC DNA]</scope>
    <source>
        <strain evidence="1 2">FA350</strain>
    </source>
</reference>
<name>A0A2Z4FL34_9DELT</name>
<protein>
    <submittedName>
        <fullName evidence="1">Uncharacterized protein</fullName>
    </submittedName>
</protein>
<dbReference type="RefSeq" id="WP_111334218.1">
    <property type="nucleotide sequence ID" value="NZ_CP030032.1"/>
</dbReference>
<gene>
    <name evidence="1" type="ORF">DN745_09245</name>
</gene>
<evidence type="ECO:0000313" key="2">
    <source>
        <dbReference type="Proteomes" id="UP000249799"/>
    </source>
</evidence>
<accession>A0A2Z4FL34</accession>
<dbReference type="AlphaFoldDB" id="A0A2Z4FL34"/>
<proteinExistence type="predicted"/>
<organism evidence="1 2">
    <name type="scientific">Bradymonas sediminis</name>
    <dbReference type="NCBI Taxonomy" id="1548548"/>
    <lineage>
        <taxon>Bacteria</taxon>
        <taxon>Deltaproteobacteria</taxon>
        <taxon>Bradymonadales</taxon>
        <taxon>Bradymonadaceae</taxon>
        <taxon>Bradymonas</taxon>
    </lineage>
</organism>
<sequence>MSELAFPIAALALTFFVLIPAMSLISWALLKYKRARTEHWVDFGDNATLAWLLAPTLLPLAWLGSSALHQGEPARALEACLIEHSVLLATCLEALVILAALTLSTLGVAGLKALQTHPRNLGDGLPEDDLRVQKLLKIVAADPLLNAFPIKVICQAPAAVFTHGWWRPRFYVDACFVADNDAEILHAALLHELSHARARDPLRVFAARICLMLNPLSRLLEADFERWRNAREGSCDAEAVRLGGDPLSLAQGIVRAARFRCLDINTYGISMLCGHDATLLRLRVAILMEGARMPRRTFGHLALGSALVVAVIVPHIFDTDALQYFHHAVERLFLGAA</sequence>
<dbReference type="KEGG" id="bsed:DN745_09245"/>